<proteinExistence type="predicted"/>
<dbReference type="Gene3D" id="3.40.50.2300">
    <property type="match status" value="1"/>
</dbReference>
<evidence type="ECO:0000313" key="4">
    <source>
        <dbReference type="EMBL" id="MBL0745315.1"/>
    </source>
</evidence>
<keyword evidence="5" id="KW-1185">Reference proteome</keyword>
<dbReference type="PANTHER" id="PTHR44591">
    <property type="entry name" value="STRESS RESPONSE REGULATOR PROTEIN 1"/>
    <property type="match status" value="1"/>
</dbReference>
<accession>A0ABS1L0U7</accession>
<evidence type="ECO:0000256" key="1">
    <source>
        <dbReference type="ARBA" id="ARBA00022553"/>
    </source>
</evidence>
<comment type="caution">
    <text evidence="4">The sequence shown here is derived from an EMBL/GenBank/DDBJ whole genome shotgun (WGS) entry which is preliminary data.</text>
</comment>
<dbReference type="InterPro" id="IPR011006">
    <property type="entry name" value="CheY-like_superfamily"/>
</dbReference>
<evidence type="ECO:0000313" key="5">
    <source>
        <dbReference type="Proteomes" id="UP000613030"/>
    </source>
</evidence>
<dbReference type="SUPFAM" id="SSF52172">
    <property type="entry name" value="CheY-like"/>
    <property type="match status" value="1"/>
</dbReference>
<protein>
    <submittedName>
        <fullName evidence="4">Response regulator</fullName>
    </submittedName>
</protein>
<feature type="domain" description="Response regulatory" evidence="3">
    <location>
        <begin position="9"/>
        <end position="130"/>
    </location>
</feature>
<sequence>MTPAHQPMRYFLIDDDPDDQEIFCLAIHDVEPTIDCIRTNDGVQALQKLNTIPHIVPHCIFIDMNMPRMNGIQCLLEIRKIDRLKDVPIYLCSTSSDPRMIAETKAMGAIDFIIKPSNIRDFTNILAAIHAGLKPSS</sequence>
<evidence type="ECO:0000256" key="2">
    <source>
        <dbReference type="PROSITE-ProRule" id="PRU00169"/>
    </source>
</evidence>
<gene>
    <name evidence="4" type="ORF">JI741_29055</name>
</gene>
<keyword evidence="1 2" id="KW-0597">Phosphoprotein</keyword>
<dbReference type="PROSITE" id="PS50110">
    <property type="entry name" value="RESPONSE_REGULATORY"/>
    <property type="match status" value="1"/>
</dbReference>
<feature type="modified residue" description="4-aspartylphosphate" evidence="2">
    <location>
        <position position="63"/>
    </location>
</feature>
<reference evidence="4 5" key="1">
    <citation type="submission" date="2021-01" db="EMBL/GenBank/DDBJ databases">
        <title>Chryseolinea sp. Jin1 Genome sequencing and assembly.</title>
        <authorList>
            <person name="Kim I."/>
        </authorList>
    </citation>
    <scope>NUCLEOTIDE SEQUENCE [LARGE SCALE GENOMIC DNA]</scope>
    <source>
        <strain evidence="4 5">Jin1</strain>
    </source>
</reference>
<dbReference type="Proteomes" id="UP000613030">
    <property type="component" value="Unassembled WGS sequence"/>
</dbReference>
<dbReference type="SMART" id="SM00448">
    <property type="entry name" value="REC"/>
    <property type="match status" value="1"/>
</dbReference>
<dbReference type="InterPro" id="IPR001789">
    <property type="entry name" value="Sig_transdc_resp-reg_receiver"/>
</dbReference>
<dbReference type="InterPro" id="IPR050595">
    <property type="entry name" value="Bact_response_regulator"/>
</dbReference>
<dbReference type="PANTHER" id="PTHR44591:SF3">
    <property type="entry name" value="RESPONSE REGULATORY DOMAIN-CONTAINING PROTEIN"/>
    <property type="match status" value="1"/>
</dbReference>
<organism evidence="4 5">
    <name type="scientific">Chryseolinea lacunae</name>
    <dbReference type="NCBI Taxonomy" id="2801331"/>
    <lineage>
        <taxon>Bacteria</taxon>
        <taxon>Pseudomonadati</taxon>
        <taxon>Bacteroidota</taxon>
        <taxon>Cytophagia</taxon>
        <taxon>Cytophagales</taxon>
        <taxon>Fulvivirgaceae</taxon>
        <taxon>Chryseolinea</taxon>
    </lineage>
</organism>
<name>A0ABS1L0U7_9BACT</name>
<dbReference type="EMBL" id="JAERRB010000015">
    <property type="protein sequence ID" value="MBL0745315.1"/>
    <property type="molecule type" value="Genomic_DNA"/>
</dbReference>
<evidence type="ECO:0000259" key="3">
    <source>
        <dbReference type="PROSITE" id="PS50110"/>
    </source>
</evidence>
<dbReference type="Pfam" id="PF00072">
    <property type="entry name" value="Response_reg"/>
    <property type="match status" value="1"/>
</dbReference>